<dbReference type="AlphaFoldDB" id="B3P351"/>
<gene>
    <name evidence="1" type="primary">Dere\GG16052</name>
    <name evidence="1" type="ORF">Dere_GG16052</name>
</gene>
<evidence type="ECO:0000313" key="2">
    <source>
        <dbReference type="Proteomes" id="UP000008711"/>
    </source>
</evidence>
<sequence>MAFFADFDIIWTIIDVAGKLCVVSGEMDRRLDRPAEIQSLAEEITTLLVRYSQFDRWKQHPACWQDCGSHLILAPPHKQCPEYRSKRMSCCPRWRHPYLHAQWPAGSGGDEDAVTSSKTANQQNKNYLLRSCRPSRTNRK</sequence>
<dbReference type="Proteomes" id="UP000008711">
    <property type="component" value="Unassembled WGS sequence"/>
</dbReference>
<reference evidence="1 2" key="2">
    <citation type="journal article" date="2008" name="Bioinformatics">
        <title>Assembly reconciliation.</title>
        <authorList>
            <person name="Zimin A.V."/>
            <person name="Smith D.R."/>
            <person name="Sutton G."/>
            <person name="Yorke J.A."/>
        </authorList>
    </citation>
    <scope>NUCLEOTIDE SEQUENCE [LARGE SCALE GENOMIC DNA]</scope>
    <source>
        <strain evidence="1 2">TSC#14021-0224.01</strain>
    </source>
</reference>
<reference evidence="1 2" key="1">
    <citation type="journal article" date="2007" name="Nature">
        <title>Evolution of genes and genomes on the Drosophila phylogeny.</title>
        <authorList>
            <consortium name="Drosophila 12 Genomes Consortium"/>
            <person name="Clark A.G."/>
            <person name="Eisen M.B."/>
            <person name="Smith D.R."/>
            <person name="Bergman C.M."/>
            <person name="Oliver B."/>
            <person name="Markow T.A."/>
            <person name="Kaufman T.C."/>
            <person name="Kellis M."/>
            <person name="Gelbart W."/>
            <person name="Iyer V.N."/>
            <person name="Pollard D.A."/>
            <person name="Sackton T.B."/>
            <person name="Larracuente A.M."/>
            <person name="Singh N.D."/>
            <person name="Abad J.P."/>
            <person name="Abt D.N."/>
            <person name="Adryan B."/>
            <person name="Aguade M."/>
            <person name="Akashi H."/>
            <person name="Anderson W.W."/>
            <person name="Aquadro C.F."/>
            <person name="Ardell D.H."/>
            <person name="Arguello R."/>
            <person name="Artieri C.G."/>
            <person name="Barbash D.A."/>
            <person name="Barker D."/>
            <person name="Barsanti P."/>
            <person name="Batterham P."/>
            <person name="Batzoglou S."/>
            <person name="Begun D."/>
            <person name="Bhutkar A."/>
            <person name="Blanco E."/>
            <person name="Bosak S.A."/>
            <person name="Bradley R.K."/>
            <person name="Brand A.D."/>
            <person name="Brent M.R."/>
            <person name="Brooks A.N."/>
            <person name="Brown R.H."/>
            <person name="Butlin R.K."/>
            <person name="Caggese C."/>
            <person name="Calvi B.R."/>
            <person name="Bernardo de Carvalho A."/>
            <person name="Caspi A."/>
            <person name="Castrezana S."/>
            <person name="Celniker S.E."/>
            <person name="Chang J.L."/>
            <person name="Chapple C."/>
            <person name="Chatterji S."/>
            <person name="Chinwalla A."/>
            <person name="Civetta A."/>
            <person name="Clifton S.W."/>
            <person name="Comeron J.M."/>
            <person name="Costello J.C."/>
            <person name="Coyne J.A."/>
            <person name="Daub J."/>
            <person name="David R.G."/>
            <person name="Delcher A.L."/>
            <person name="Delehaunty K."/>
            <person name="Do C.B."/>
            <person name="Ebling H."/>
            <person name="Edwards K."/>
            <person name="Eickbush T."/>
            <person name="Evans J.D."/>
            <person name="Filipski A."/>
            <person name="Findeiss S."/>
            <person name="Freyhult E."/>
            <person name="Fulton L."/>
            <person name="Fulton R."/>
            <person name="Garcia A.C."/>
            <person name="Gardiner A."/>
            <person name="Garfield D.A."/>
            <person name="Garvin B.E."/>
            <person name="Gibson G."/>
            <person name="Gilbert D."/>
            <person name="Gnerre S."/>
            <person name="Godfrey J."/>
            <person name="Good R."/>
            <person name="Gotea V."/>
            <person name="Gravely B."/>
            <person name="Greenberg A.J."/>
            <person name="Griffiths-Jones S."/>
            <person name="Gross S."/>
            <person name="Guigo R."/>
            <person name="Gustafson E.A."/>
            <person name="Haerty W."/>
            <person name="Hahn M.W."/>
            <person name="Halligan D.L."/>
            <person name="Halpern A.L."/>
            <person name="Halter G.M."/>
            <person name="Han M.V."/>
            <person name="Heger A."/>
            <person name="Hillier L."/>
            <person name="Hinrichs A.S."/>
            <person name="Holmes I."/>
            <person name="Hoskins R.A."/>
            <person name="Hubisz M.J."/>
            <person name="Hultmark D."/>
            <person name="Huntley M.A."/>
            <person name="Jaffe D.B."/>
            <person name="Jagadeeshan S."/>
            <person name="Jeck W.R."/>
            <person name="Johnson J."/>
            <person name="Jones C.D."/>
            <person name="Jordan W.C."/>
            <person name="Karpen G.H."/>
            <person name="Kataoka E."/>
            <person name="Keightley P.D."/>
            <person name="Kheradpour P."/>
            <person name="Kirkness E.F."/>
            <person name="Koerich L.B."/>
            <person name="Kristiansen K."/>
            <person name="Kudrna D."/>
            <person name="Kulathinal R.J."/>
            <person name="Kumar S."/>
            <person name="Kwok R."/>
            <person name="Lander E."/>
            <person name="Langley C.H."/>
            <person name="Lapoint R."/>
            <person name="Lazzaro B.P."/>
            <person name="Lee S.J."/>
            <person name="Levesque L."/>
            <person name="Li R."/>
            <person name="Lin C.F."/>
            <person name="Lin M.F."/>
            <person name="Lindblad-Toh K."/>
            <person name="Llopart A."/>
            <person name="Long M."/>
            <person name="Low L."/>
            <person name="Lozovsky E."/>
            <person name="Lu J."/>
            <person name="Luo M."/>
            <person name="Machado C.A."/>
            <person name="Makalowski W."/>
            <person name="Marzo M."/>
            <person name="Matsuda M."/>
            <person name="Matzkin L."/>
            <person name="McAllister B."/>
            <person name="McBride C.S."/>
            <person name="McKernan B."/>
            <person name="McKernan K."/>
            <person name="Mendez-Lago M."/>
            <person name="Minx P."/>
            <person name="Mollenhauer M.U."/>
            <person name="Montooth K."/>
            <person name="Mount S.M."/>
            <person name="Mu X."/>
            <person name="Myers E."/>
            <person name="Negre B."/>
            <person name="Newfeld S."/>
            <person name="Nielsen R."/>
            <person name="Noor M.A."/>
            <person name="O'Grady P."/>
            <person name="Pachter L."/>
            <person name="Papaceit M."/>
            <person name="Parisi M.J."/>
            <person name="Parisi M."/>
            <person name="Parts L."/>
            <person name="Pedersen J.S."/>
            <person name="Pesole G."/>
            <person name="Phillippy A.M."/>
            <person name="Ponting C.P."/>
            <person name="Pop M."/>
            <person name="Porcelli D."/>
            <person name="Powell J.R."/>
            <person name="Prohaska S."/>
            <person name="Pruitt K."/>
            <person name="Puig M."/>
            <person name="Quesneville H."/>
            <person name="Ram K.R."/>
            <person name="Rand D."/>
            <person name="Rasmussen M.D."/>
            <person name="Reed L.K."/>
            <person name="Reenan R."/>
            <person name="Reily A."/>
            <person name="Remington K.A."/>
            <person name="Rieger T.T."/>
            <person name="Ritchie M.G."/>
            <person name="Robin C."/>
            <person name="Rogers Y.H."/>
            <person name="Rohde C."/>
            <person name="Rozas J."/>
            <person name="Rubenfield M.J."/>
            <person name="Ruiz A."/>
            <person name="Russo S."/>
            <person name="Salzberg S.L."/>
            <person name="Sanchez-Gracia A."/>
            <person name="Saranga D.J."/>
            <person name="Sato H."/>
            <person name="Schaeffer S.W."/>
            <person name="Schatz M.C."/>
            <person name="Schlenke T."/>
            <person name="Schwartz R."/>
            <person name="Segarra C."/>
            <person name="Singh R.S."/>
            <person name="Sirot L."/>
            <person name="Sirota M."/>
            <person name="Sisneros N.B."/>
            <person name="Smith C.D."/>
            <person name="Smith T.F."/>
            <person name="Spieth J."/>
            <person name="Stage D.E."/>
            <person name="Stark A."/>
            <person name="Stephan W."/>
            <person name="Strausberg R.L."/>
            <person name="Strempel S."/>
            <person name="Sturgill D."/>
            <person name="Sutton G."/>
            <person name="Sutton G.G."/>
            <person name="Tao W."/>
            <person name="Teichmann S."/>
            <person name="Tobari Y.N."/>
            <person name="Tomimura Y."/>
            <person name="Tsolas J.M."/>
            <person name="Valente V.L."/>
            <person name="Venter E."/>
            <person name="Venter J.C."/>
            <person name="Vicario S."/>
            <person name="Vieira F.G."/>
            <person name="Vilella A.J."/>
            <person name="Villasante A."/>
            <person name="Walenz B."/>
            <person name="Wang J."/>
            <person name="Wasserman M."/>
            <person name="Watts T."/>
            <person name="Wilson D."/>
            <person name="Wilson R.K."/>
            <person name="Wing R.A."/>
            <person name="Wolfner M.F."/>
            <person name="Wong A."/>
            <person name="Wong G.K."/>
            <person name="Wu C.I."/>
            <person name="Wu G."/>
            <person name="Yamamoto D."/>
            <person name="Yang H.P."/>
            <person name="Yang S.P."/>
            <person name="Yorke J.A."/>
            <person name="Yoshida K."/>
            <person name="Zdobnov E."/>
            <person name="Zhang P."/>
            <person name="Zhang Y."/>
            <person name="Zimin A.V."/>
            <person name="Baldwin J."/>
            <person name="Abdouelleil A."/>
            <person name="Abdulkadir J."/>
            <person name="Abebe A."/>
            <person name="Abera B."/>
            <person name="Abreu J."/>
            <person name="Acer S.C."/>
            <person name="Aftuck L."/>
            <person name="Alexander A."/>
            <person name="An P."/>
            <person name="Anderson E."/>
            <person name="Anderson S."/>
            <person name="Arachi H."/>
            <person name="Azer M."/>
            <person name="Bachantsang P."/>
            <person name="Barry A."/>
            <person name="Bayul T."/>
            <person name="Berlin A."/>
            <person name="Bessette D."/>
            <person name="Bloom T."/>
            <person name="Blye J."/>
            <person name="Boguslavskiy L."/>
            <person name="Bonnet C."/>
            <person name="Boukhgalter B."/>
            <person name="Bourzgui I."/>
            <person name="Brown A."/>
            <person name="Cahill P."/>
            <person name="Channer S."/>
            <person name="Cheshatsang Y."/>
            <person name="Chuda L."/>
            <person name="Citroen M."/>
            <person name="Collymore A."/>
            <person name="Cooke P."/>
            <person name="Costello M."/>
            <person name="D'Aco K."/>
            <person name="Daza R."/>
            <person name="De Haan G."/>
            <person name="DeGray S."/>
            <person name="DeMaso C."/>
            <person name="Dhargay N."/>
            <person name="Dooley K."/>
            <person name="Dooley E."/>
            <person name="Doricent M."/>
            <person name="Dorje P."/>
            <person name="Dorjee K."/>
            <person name="Dupes A."/>
            <person name="Elong R."/>
            <person name="Falk J."/>
            <person name="Farina A."/>
            <person name="Faro S."/>
            <person name="Ferguson D."/>
            <person name="Fisher S."/>
            <person name="Foley C.D."/>
            <person name="Franke A."/>
            <person name="Friedrich D."/>
            <person name="Gadbois L."/>
            <person name="Gearin G."/>
            <person name="Gearin C.R."/>
            <person name="Giannoukos G."/>
            <person name="Goode T."/>
            <person name="Graham J."/>
            <person name="Grandbois E."/>
            <person name="Grewal S."/>
            <person name="Gyaltsen K."/>
            <person name="Hafez N."/>
            <person name="Hagos B."/>
            <person name="Hall J."/>
            <person name="Henson C."/>
            <person name="Hollinger A."/>
            <person name="Honan T."/>
            <person name="Huard M.D."/>
            <person name="Hughes L."/>
            <person name="Hurhula B."/>
            <person name="Husby M.E."/>
            <person name="Kamat A."/>
            <person name="Kanga B."/>
            <person name="Kashin S."/>
            <person name="Khazanovich D."/>
            <person name="Kisner P."/>
            <person name="Lance K."/>
            <person name="Lara M."/>
            <person name="Lee W."/>
            <person name="Lennon N."/>
            <person name="Letendre F."/>
            <person name="LeVine R."/>
            <person name="Lipovsky A."/>
            <person name="Liu X."/>
            <person name="Liu J."/>
            <person name="Liu S."/>
            <person name="Lokyitsang T."/>
            <person name="Lokyitsang Y."/>
            <person name="Lubonja R."/>
            <person name="Lui A."/>
            <person name="MacDonald P."/>
            <person name="Magnisalis V."/>
            <person name="Maru K."/>
            <person name="Matthews C."/>
            <person name="McCusker W."/>
            <person name="McDonough S."/>
            <person name="Mehta T."/>
            <person name="Meldrim J."/>
            <person name="Meneus L."/>
            <person name="Mihai O."/>
            <person name="Mihalev A."/>
            <person name="Mihova T."/>
            <person name="Mittelman R."/>
            <person name="Mlenga V."/>
            <person name="Montmayeur A."/>
            <person name="Mulrain L."/>
            <person name="Navidi A."/>
            <person name="Naylor J."/>
            <person name="Negash T."/>
            <person name="Nguyen T."/>
            <person name="Nguyen N."/>
            <person name="Nicol R."/>
            <person name="Norbu C."/>
            <person name="Norbu N."/>
            <person name="Novod N."/>
            <person name="O'Neill B."/>
            <person name="Osman S."/>
            <person name="Markiewicz E."/>
            <person name="Oyono O.L."/>
            <person name="Patti C."/>
            <person name="Phunkhang P."/>
            <person name="Pierre F."/>
            <person name="Priest M."/>
            <person name="Raghuraman S."/>
            <person name="Rege F."/>
            <person name="Reyes R."/>
            <person name="Rise C."/>
            <person name="Rogov P."/>
            <person name="Ross K."/>
            <person name="Ryan E."/>
            <person name="Settipalli S."/>
            <person name="Shea T."/>
            <person name="Sherpa N."/>
            <person name="Shi L."/>
            <person name="Shih D."/>
            <person name="Sparrow T."/>
            <person name="Spaulding J."/>
            <person name="Stalker J."/>
            <person name="Stange-Thomann N."/>
            <person name="Stavropoulos S."/>
            <person name="Stone C."/>
            <person name="Strader C."/>
            <person name="Tesfaye S."/>
            <person name="Thomson T."/>
            <person name="Thoulutsang Y."/>
            <person name="Thoulutsang D."/>
            <person name="Topham K."/>
            <person name="Topping I."/>
            <person name="Tsamla T."/>
            <person name="Vassiliev H."/>
            <person name="Vo A."/>
            <person name="Wangchuk T."/>
            <person name="Wangdi T."/>
            <person name="Weiand M."/>
            <person name="Wilkinson J."/>
            <person name="Wilson A."/>
            <person name="Yadav S."/>
            <person name="Young G."/>
            <person name="Yu Q."/>
            <person name="Zembek L."/>
            <person name="Zhong D."/>
            <person name="Zimmer A."/>
            <person name="Zwirko Z."/>
            <person name="Jaffe D.B."/>
            <person name="Alvarez P."/>
            <person name="Brockman W."/>
            <person name="Butler J."/>
            <person name="Chin C."/>
            <person name="Gnerre S."/>
            <person name="Grabherr M."/>
            <person name="Kleber M."/>
            <person name="Mauceli E."/>
            <person name="MacCallum I."/>
        </authorList>
    </citation>
    <scope>NUCLEOTIDE SEQUENCE [LARGE SCALE GENOMIC DNA]</scope>
    <source>
        <strain evidence="1 2">TSC#14021-0224.01</strain>
    </source>
</reference>
<accession>B3P351</accession>
<evidence type="ECO:0000313" key="1">
    <source>
        <dbReference type="EMBL" id="EDV48503.1"/>
    </source>
</evidence>
<keyword evidence="2" id="KW-1185">Reference proteome</keyword>
<organism evidence="1 2">
    <name type="scientific">Drosophila erecta</name>
    <name type="common">Fruit fly</name>
    <dbReference type="NCBI Taxonomy" id="7220"/>
    <lineage>
        <taxon>Eukaryota</taxon>
        <taxon>Metazoa</taxon>
        <taxon>Ecdysozoa</taxon>
        <taxon>Arthropoda</taxon>
        <taxon>Hexapoda</taxon>
        <taxon>Insecta</taxon>
        <taxon>Pterygota</taxon>
        <taxon>Neoptera</taxon>
        <taxon>Endopterygota</taxon>
        <taxon>Diptera</taxon>
        <taxon>Brachycera</taxon>
        <taxon>Muscomorpha</taxon>
        <taxon>Ephydroidea</taxon>
        <taxon>Drosophilidae</taxon>
        <taxon>Drosophila</taxon>
        <taxon>Sophophora</taxon>
    </lineage>
</organism>
<dbReference type="EMBL" id="CH954181">
    <property type="protein sequence ID" value="EDV48503.1"/>
    <property type="molecule type" value="Genomic_DNA"/>
</dbReference>
<dbReference type="HOGENOM" id="CLU_1837161_0_0_1"/>
<name>B3P351_DROER</name>
<protein>
    <submittedName>
        <fullName evidence="1">GG16052</fullName>
    </submittedName>
</protein>
<proteinExistence type="predicted"/>